<dbReference type="InterPro" id="IPR004360">
    <property type="entry name" value="Glyas_Fos-R_dOase_dom"/>
</dbReference>
<gene>
    <name evidence="2" type="ORF">HNQ60_003124</name>
</gene>
<dbReference type="InterPro" id="IPR029068">
    <property type="entry name" value="Glyas_Bleomycin-R_OHBP_Dase"/>
</dbReference>
<proteinExistence type="predicted"/>
<feature type="domain" description="VOC" evidence="1">
    <location>
        <begin position="4"/>
        <end position="137"/>
    </location>
</feature>
<keyword evidence="3" id="KW-1185">Reference proteome</keyword>
<dbReference type="Pfam" id="PF00903">
    <property type="entry name" value="Glyoxalase"/>
    <property type="match status" value="1"/>
</dbReference>
<reference evidence="2 3" key="1">
    <citation type="submission" date="2020-08" db="EMBL/GenBank/DDBJ databases">
        <title>Genomic Encyclopedia of Type Strains, Phase IV (KMG-IV): sequencing the most valuable type-strain genomes for metagenomic binning, comparative biology and taxonomic classification.</title>
        <authorList>
            <person name="Goeker M."/>
        </authorList>
    </citation>
    <scope>NUCLEOTIDE SEQUENCE [LARGE SCALE GENOMIC DNA]</scope>
    <source>
        <strain evidence="2 3">DSM 26723</strain>
    </source>
</reference>
<dbReference type="RefSeq" id="WP_184333343.1">
    <property type="nucleotide sequence ID" value="NZ_JACHHZ010000003.1"/>
</dbReference>
<dbReference type="Gene3D" id="3.30.720.110">
    <property type="match status" value="1"/>
</dbReference>
<dbReference type="AlphaFoldDB" id="A0A841HNB2"/>
<evidence type="ECO:0000313" key="2">
    <source>
        <dbReference type="EMBL" id="MBB6094243.1"/>
    </source>
</evidence>
<organism evidence="2 3">
    <name type="scientific">Povalibacter uvarum</name>
    <dbReference type="NCBI Taxonomy" id="732238"/>
    <lineage>
        <taxon>Bacteria</taxon>
        <taxon>Pseudomonadati</taxon>
        <taxon>Pseudomonadota</taxon>
        <taxon>Gammaproteobacteria</taxon>
        <taxon>Steroidobacterales</taxon>
        <taxon>Steroidobacteraceae</taxon>
        <taxon>Povalibacter</taxon>
    </lineage>
</organism>
<evidence type="ECO:0000259" key="1">
    <source>
        <dbReference type="PROSITE" id="PS51819"/>
    </source>
</evidence>
<dbReference type="InterPro" id="IPR037523">
    <property type="entry name" value="VOC_core"/>
</dbReference>
<accession>A0A841HNB2</accession>
<name>A0A841HNB2_9GAMM</name>
<dbReference type="SUPFAM" id="SSF54593">
    <property type="entry name" value="Glyoxalase/Bleomycin resistance protein/Dihydroxybiphenyl dioxygenase"/>
    <property type="match status" value="1"/>
</dbReference>
<sequence>MDEQTVIPMISYEDGIAALEWLVKAFGFRERSRICDPTGRLMHGELEAGGGLVMLASPTPDYQSPKRHRESCDSAKKWSAAPWIIDGVLVYVDDLDMHFARAKASGATILSEIENGPPGRRYRAEDLEGHRWFFFERASGAA</sequence>
<dbReference type="EMBL" id="JACHHZ010000003">
    <property type="protein sequence ID" value="MBB6094243.1"/>
    <property type="molecule type" value="Genomic_DNA"/>
</dbReference>
<protein>
    <submittedName>
        <fullName evidence="2">PhnB protein</fullName>
    </submittedName>
</protein>
<dbReference type="Proteomes" id="UP000588068">
    <property type="component" value="Unassembled WGS sequence"/>
</dbReference>
<dbReference type="PROSITE" id="PS51819">
    <property type="entry name" value="VOC"/>
    <property type="match status" value="1"/>
</dbReference>
<comment type="caution">
    <text evidence="2">The sequence shown here is derived from an EMBL/GenBank/DDBJ whole genome shotgun (WGS) entry which is preliminary data.</text>
</comment>
<evidence type="ECO:0000313" key="3">
    <source>
        <dbReference type="Proteomes" id="UP000588068"/>
    </source>
</evidence>
<dbReference type="PANTHER" id="PTHR34109">
    <property type="entry name" value="BNAUNNG04460D PROTEIN-RELATED"/>
    <property type="match status" value="1"/>
</dbReference>
<dbReference type="Gene3D" id="3.30.720.120">
    <property type="match status" value="1"/>
</dbReference>
<dbReference type="PANTHER" id="PTHR34109:SF1">
    <property type="entry name" value="VOC DOMAIN-CONTAINING PROTEIN"/>
    <property type="match status" value="1"/>
</dbReference>